<name>A0A484NB79_9ASTE</name>
<dbReference type="EMBL" id="OOIL02006568">
    <property type="protein sequence ID" value="VFQ98149.1"/>
    <property type="molecule type" value="Genomic_DNA"/>
</dbReference>
<organism evidence="1 2">
    <name type="scientific">Cuscuta campestris</name>
    <dbReference type="NCBI Taxonomy" id="132261"/>
    <lineage>
        <taxon>Eukaryota</taxon>
        <taxon>Viridiplantae</taxon>
        <taxon>Streptophyta</taxon>
        <taxon>Embryophyta</taxon>
        <taxon>Tracheophyta</taxon>
        <taxon>Spermatophyta</taxon>
        <taxon>Magnoliopsida</taxon>
        <taxon>eudicotyledons</taxon>
        <taxon>Gunneridae</taxon>
        <taxon>Pentapetalae</taxon>
        <taxon>asterids</taxon>
        <taxon>lamiids</taxon>
        <taxon>Solanales</taxon>
        <taxon>Convolvulaceae</taxon>
        <taxon>Cuscuteae</taxon>
        <taxon>Cuscuta</taxon>
        <taxon>Cuscuta subgen. Grammica</taxon>
        <taxon>Cuscuta sect. Cleistogrammica</taxon>
    </lineage>
</organism>
<proteinExistence type="predicted"/>
<protein>
    <submittedName>
        <fullName evidence="1">Uncharacterized protein</fullName>
    </submittedName>
</protein>
<reference evidence="1 2" key="1">
    <citation type="submission" date="2018-04" db="EMBL/GenBank/DDBJ databases">
        <authorList>
            <person name="Vogel A."/>
        </authorList>
    </citation>
    <scope>NUCLEOTIDE SEQUENCE [LARGE SCALE GENOMIC DNA]</scope>
</reference>
<accession>A0A484NB79</accession>
<dbReference type="AlphaFoldDB" id="A0A484NB79"/>
<dbReference type="Proteomes" id="UP000595140">
    <property type="component" value="Unassembled WGS sequence"/>
</dbReference>
<sequence length="104" mass="12458">MAFLYYGVVSMKSLTQPKFTYNNFILGVGYTFRSIPNQLRNPRGFDIPYLYHYSFHLHFPHFHFTPPHLFLIKGFRYQTTYQKLLASRRSFSTQYIGFLIDWGS</sequence>
<evidence type="ECO:0000313" key="2">
    <source>
        <dbReference type="Proteomes" id="UP000595140"/>
    </source>
</evidence>
<keyword evidence="2" id="KW-1185">Reference proteome</keyword>
<gene>
    <name evidence="1" type="ORF">CCAM_LOCUS39925</name>
</gene>
<evidence type="ECO:0000313" key="1">
    <source>
        <dbReference type="EMBL" id="VFQ98149.1"/>
    </source>
</evidence>